<dbReference type="EMBL" id="VEVP01000020">
    <property type="protein sequence ID" value="TNU90128.1"/>
    <property type="molecule type" value="Genomic_DNA"/>
</dbReference>
<evidence type="ECO:0000259" key="6">
    <source>
        <dbReference type="PROSITE" id="PS50011"/>
    </source>
</evidence>
<name>A0A5C5BV35_EGGLN</name>
<evidence type="ECO:0000256" key="3">
    <source>
        <dbReference type="ARBA" id="ARBA00022777"/>
    </source>
</evidence>
<feature type="domain" description="Protein kinase" evidence="6">
    <location>
        <begin position="27"/>
        <end position="269"/>
    </location>
</feature>
<reference evidence="7 8" key="1">
    <citation type="journal article" date="2005" name="Appl. Environ. Microbiol.">
        <title>Intestinal bacterial communities that produce active estrogen-like compounds enterodiol and enterolactone in humans.</title>
        <authorList>
            <person name="Clavel T."/>
            <person name="Henderson G."/>
            <person name="Alpert C.A."/>
            <person name="Philippe C."/>
            <person name="Rigottier-Gois L."/>
            <person name="Dore J."/>
            <person name="Blaut M."/>
        </authorList>
    </citation>
    <scope>NUCLEOTIDE SEQUENCE [LARGE SCALE GENOMIC DNA]</scope>
    <source>
        <strain evidence="7 8">SECO-MT75m2</strain>
    </source>
</reference>
<dbReference type="PROSITE" id="PS00107">
    <property type="entry name" value="PROTEIN_KINASE_ATP"/>
    <property type="match status" value="1"/>
</dbReference>
<dbReference type="CDD" id="cd00180">
    <property type="entry name" value="PKc"/>
    <property type="match status" value="1"/>
</dbReference>
<organism evidence="7 8">
    <name type="scientific">Eggerthella lenta</name>
    <name type="common">Eubacterium lentum</name>
    <dbReference type="NCBI Taxonomy" id="84112"/>
    <lineage>
        <taxon>Bacteria</taxon>
        <taxon>Bacillati</taxon>
        <taxon>Actinomycetota</taxon>
        <taxon>Coriobacteriia</taxon>
        <taxon>Eggerthellales</taxon>
        <taxon>Eggerthellaceae</taxon>
        <taxon>Eggerthella</taxon>
    </lineage>
</organism>
<evidence type="ECO:0000256" key="1">
    <source>
        <dbReference type="ARBA" id="ARBA00022679"/>
    </source>
</evidence>
<accession>A0A5C5BV35</accession>
<dbReference type="Pfam" id="PF00069">
    <property type="entry name" value="Pkinase"/>
    <property type="match status" value="1"/>
</dbReference>
<gene>
    <name evidence="7" type="ORF">FIC87_09380</name>
</gene>
<keyword evidence="1" id="KW-0808">Transferase</keyword>
<evidence type="ECO:0000256" key="4">
    <source>
        <dbReference type="ARBA" id="ARBA00022840"/>
    </source>
</evidence>
<comment type="caution">
    <text evidence="7">The sequence shown here is derived from an EMBL/GenBank/DDBJ whole genome shotgun (WGS) entry which is preliminary data.</text>
</comment>
<keyword evidence="7" id="KW-0723">Serine/threonine-protein kinase</keyword>
<dbReference type="AlphaFoldDB" id="A0A5C5BV35"/>
<evidence type="ECO:0000256" key="2">
    <source>
        <dbReference type="ARBA" id="ARBA00022741"/>
    </source>
</evidence>
<evidence type="ECO:0000256" key="5">
    <source>
        <dbReference type="PROSITE-ProRule" id="PRU10141"/>
    </source>
</evidence>
<evidence type="ECO:0000313" key="8">
    <source>
        <dbReference type="Proteomes" id="UP000312594"/>
    </source>
</evidence>
<dbReference type="GO" id="GO:0005524">
    <property type="term" value="F:ATP binding"/>
    <property type="evidence" value="ECO:0007669"/>
    <property type="project" value="UniProtKB-UniRule"/>
</dbReference>
<dbReference type="GO" id="GO:0004674">
    <property type="term" value="F:protein serine/threonine kinase activity"/>
    <property type="evidence" value="ECO:0007669"/>
    <property type="project" value="UniProtKB-KW"/>
</dbReference>
<protein>
    <submittedName>
        <fullName evidence="7">Serine/threonine protein kinase</fullName>
    </submittedName>
</protein>
<dbReference type="Proteomes" id="UP000312594">
    <property type="component" value="Unassembled WGS sequence"/>
</dbReference>
<dbReference type="PANTHER" id="PTHR43289">
    <property type="entry name" value="MITOGEN-ACTIVATED PROTEIN KINASE KINASE KINASE 20-RELATED"/>
    <property type="match status" value="1"/>
</dbReference>
<evidence type="ECO:0000313" key="7">
    <source>
        <dbReference type="EMBL" id="TNU90128.1"/>
    </source>
</evidence>
<dbReference type="SUPFAM" id="SSF56112">
    <property type="entry name" value="Protein kinase-like (PK-like)"/>
    <property type="match status" value="1"/>
</dbReference>
<keyword evidence="3 7" id="KW-0418">Kinase</keyword>
<dbReference type="Gene3D" id="1.10.510.10">
    <property type="entry name" value="Transferase(Phosphotransferase) domain 1"/>
    <property type="match status" value="1"/>
</dbReference>
<dbReference type="PROSITE" id="PS50011">
    <property type="entry name" value="PROTEIN_KINASE_DOM"/>
    <property type="match status" value="1"/>
</dbReference>
<dbReference type="InterPro" id="IPR000719">
    <property type="entry name" value="Prot_kinase_dom"/>
</dbReference>
<dbReference type="RefSeq" id="WP_139912619.1">
    <property type="nucleotide sequence ID" value="NZ_CP089333.1"/>
</dbReference>
<sequence length="269" mass="29109">MRHAARLARFATAAGDRRLVGRTFGAWRLDAVLGQGRFGTCFRASRASGEPRIAALKLIRPEQGSRDCDALWNEAKALSLCAHPAVPRWLGIVRERDGAHDRGRCFMAQSLMPGTSLDRLLFRQRRSFDQAAIASIGRQVIDALAHLEGRGVAHGDVRPANLLIDDEGTASLVDFGLAGFFDRNAASPAAIATDRAGLADVLLFLLYANPAVPRRGGSAKLPWFDDLDLPAAQRSLLLDLFSDEPALHGFASIGNAFEEAFAAPPTAWR</sequence>
<dbReference type="PANTHER" id="PTHR43289:SF33">
    <property type="entry name" value="SERINE_THREONINE KINASE 31"/>
    <property type="match status" value="1"/>
</dbReference>
<feature type="binding site" evidence="5">
    <location>
        <position position="57"/>
    </location>
    <ligand>
        <name>ATP</name>
        <dbReference type="ChEBI" id="CHEBI:30616"/>
    </ligand>
</feature>
<dbReference type="InterPro" id="IPR017441">
    <property type="entry name" value="Protein_kinase_ATP_BS"/>
</dbReference>
<proteinExistence type="predicted"/>
<dbReference type="InterPro" id="IPR011009">
    <property type="entry name" value="Kinase-like_dom_sf"/>
</dbReference>
<keyword evidence="2 5" id="KW-0547">Nucleotide-binding</keyword>
<keyword evidence="4 5" id="KW-0067">ATP-binding</keyword>